<evidence type="ECO:0000256" key="1">
    <source>
        <dbReference type="SAM" id="Phobius"/>
    </source>
</evidence>
<dbReference type="AlphaFoldDB" id="A0A0N7LYF0"/>
<keyword evidence="1" id="KW-0472">Membrane</keyword>
<dbReference type="EMBL" id="CYSD01000002">
    <property type="protein sequence ID" value="CUH74681.1"/>
    <property type="molecule type" value="Genomic_DNA"/>
</dbReference>
<sequence length="189" mass="20808">MESPLSRDQKLGVFFMLFAFLLIFLWIPLDTDTGFIEKVRRQISIGDALAPTVAAAFLMVGGLGLLLFRAPETGVEEPLDQLAMRFAGLLFAVYFLCFLVMWGVGPLVVWVANGITGDALEYRLLRDTAPWKYLGFATGGTLAVMSSISMLEGRFSWRALFTGLVAVVAMIAIYDLPFDDLLLPPNGDM</sequence>
<feature type="transmembrane region" description="Helical" evidence="1">
    <location>
        <begin position="155"/>
        <end position="174"/>
    </location>
</feature>
<dbReference type="STRING" id="928856.SAMN04488049_1274"/>
<feature type="transmembrane region" description="Helical" evidence="1">
    <location>
        <begin position="131"/>
        <end position="148"/>
    </location>
</feature>
<evidence type="ECO:0000313" key="2">
    <source>
        <dbReference type="EMBL" id="CUH74681.1"/>
    </source>
</evidence>
<protein>
    <recommendedName>
        <fullName evidence="4">Tripartite tricarboxylate transporter TctB family protein</fullName>
    </recommendedName>
</protein>
<feature type="transmembrane region" description="Helical" evidence="1">
    <location>
        <begin position="89"/>
        <end position="111"/>
    </location>
</feature>
<keyword evidence="1" id="KW-0812">Transmembrane</keyword>
<dbReference type="Proteomes" id="UP000052022">
    <property type="component" value="Unassembled WGS sequence"/>
</dbReference>
<dbReference type="RefSeq" id="WP_058288201.1">
    <property type="nucleotide sequence ID" value="NZ_CYSD01000002.1"/>
</dbReference>
<gene>
    <name evidence="2" type="ORF">TRM7557_00031</name>
</gene>
<accession>A0A0N7LYF0</accession>
<reference evidence="2 3" key="1">
    <citation type="submission" date="2015-09" db="EMBL/GenBank/DDBJ databases">
        <authorList>
            <consortium name="Swine Surveillance"/>
        </authorList>
    </citation>
    <scope>NUCLEOTIDE SEQUENCE [LARGE SCALE GENOMIC DNA]</scope>
    <source>
        <strain evidence="2 3">CECT 7557</strain>
    </source>
</reference>
<feature type="transmembrane region" description="Helical" evidence="1">
    <location>
        <begin position="12"/>
        <end position="29"/>
    </location>
</feature>
<feature type="transmembrane region" description="Helical" evidence="1">
    <location>
        <begin position="49"/>
        <end position="68"/>
    </location>
</feature>
<name>A0A0N7LYF0_9RHOB</name>
<organism evidence="2 3">
    <name type="scientific">Tritonibacter multivorans</name>
    <dbReference type="NCBI Taxonomy" id="928856"/>
    <lineage>
        <taxon>Bacteria</taxon>
        <taxon>Pseudomonadati</taxon>
        <taxon>Pseudomonadota</taxon>
        <taxon>Alphaproteobacteria</taxon>
        <taxon>Rhodobacterales</taxon>
        <taxon>Paracoccaceae</taxon>
        <taxon>Tritonibacter</taxon>
    </lineage>
</organism>
<dbReference type="OrthoDB" id="7867876at2"/>
<evidence type="ECO:0000313" key="3">
    <source>
        <dbReference type="Proteomes" id="UP000052022"/>
    </source>
</evidence>
<proteinExistence type="predicted"/>
<keyword evidence="3" id="KW-1185">Reference proteome</keyword>
<keyword evidence="1" id="KW-1133">Transmembrane helix</keyword>
<evidence type="ECO:0008006" key="4">
    <source>
        <dbReference type="Google" id="ProtNLM"/>
    </source>
</evidence>